<evidence type="ECO:0000256" key="6">
    <source>
        <dbReference type="SAM" id="Phobius"/>
    </source>
</evidence>
<gene>
    <name evidence="8" type="ORF">AT727_12425</name>
</gene>
<organism evidence="8 9">
    <name type="scientific">Desulfitobacterium hafniense</name>
    <name type="common">Desulfitobacterium frappieri</name>
    <dbReference type="NCBI Taxonomy" id="49338"/>
    <lineage>
        <taxon>Bacteria</taxon>
        <taxon>Bacillati</taxon>
        <taxon>Bacillota</taxon>
        <taxon>Clostridia</taxon>
        <taxon>Eubacteriales</taxon>
        <taxon>Desulfitobacteriaceae</taxon>
        <taxon>Desulfitobacterium</taxon>
    </lineage>
</organism>
<protein>
    <submittedName>
        <fullName evidence="8">PceC</fullName>
    </submittedName>
</protein>
<keyword evidence="6" id="KW-0812">Transmembrane</keyword>
<dbReference type="PANTHER" id="PTHR36118">
    <property type="entry name" value="ION-TRANSLOCATING OXIDOREDUCTASE COMPLEX SUBUNIT G"/>
    <property type="match status" value="1"/>
</dbReference>
<evidence type="ECO:0000256" key="3">
    <source>
        <dbReference type="ARBA" id="ARBA00022630"/>
    </source>
</evidence>
<name>A0A0W1JDU7_DESHA</name>
<dbReference type="EMBL" id="LOCK01000072">
    <property type="protein sequence ID" value="KTE89632.1"/>
    <property type="molecule type" value="Genomic_DNA"/>
</dbReference>
<dbReference type="InterPro" id="IPR010209">
    <property type="entry name" value="Ion_transpt_RnfG/RsxG"/>
</dbReference>
<keyword evidence="3" id="KW-0285">Flavoprotein</keyword>
<dbReference type="PANTHER" id="PTHR36118:SF1">
    <property type="entry name" value="ION-TRANSLOCATING OXIDOREDUCTASE COMPLEX SUBUNIT G"/>
    <property type="match status" value="1"/>
</dbReference>
<dbReference type="GO" id="GO:0009055">
    <property type="term" value="F:electron transfer activity"/>
    <property type="evidence" value="ECO:0007669"/>
    <property type="project" value="InterPro"/>
</dbReference>
<dbReference type="Pfam" id="PF04205">
    <property type="entry name" value="FMN_bind"/>
    <property type="match status" value="1"/>
</dbReference>
<comment type="caution">
    <text evidence="8">The sequence shown here is derived from an EMBL/GenBank/DDBJ whole genome shotgun (WGS) entry which is preliminary data.</text>
</comment>
<dbReference type="OrthoDB" id="9806398at2"/>
<keyword evidence="1" id="KW-0813">Transport</keyword>
<dbReference type="GO" id="GO:0010181">
    <property type="term" value="F:FMN binding"/>
    <property type="evidence" value="ECO:0007669"/>
    <property type="project" value="InterPro"/>
</dbReference>
<dbReference type="Pfam" id="PF12801">
    <property type="entry name" value="Fer4_5"/>
    <property type="match status" value="2"/>
</dbReference>
<dbReference type="RefSeq" id="WP_041272583.1">
    <property type="nucleotide sequence ID" value="NZ_JAYFNZ010000027.1"/>
</dbReference>
<feature type="transmembrane region" description="Helical" evidence="6">
    <location>
        <begin position="246"/>
        <end position="263"/>
    </location>
</feature>
<keyword evidence="2" id="KW-0597">Phosphoprotein</keyword>
<keyword evidence="4" id="KW-0288">FMN</keyword>
<reference evidence="8 9" key="1">
    <citation type="submission" date="2015-12" db="EMBL/GenBank/DDBJ databases">
        <title>Draft Genome Sequence of Desulfitobacterium hafniense Strain DH, a Sulfate-reducing Bacterium Isolated from Paddy Soils.</title>
        <authorList>
            <person name="Bao P."/>
            <person name="Zhang X."/>
            <person name="Li G."/>
        </authorList>
    </citation>
    <scope>NUCLEOTIDE SEQUENCE [LARGE SCALE GENOMIC DNA]</scope>
    <source>
        <strain evidence="8 9">DH</strain>
    </source>
</reference>
<feature type="domain" description="FMN-binding" evidence="7">
    <location>
        <begin position="80"/>
        <end position="163"/>
    </location>
</feature>
<evidence type="ECO:0000259" key="7">
    <source>
        <dbReference type="SMART" id="SM00900"/>
    </source>
</evidence>
<accession>A0A0W1JDU7</accession>
<evidence type="ECO:0000256" key="1">
    <source>
        <dbReference type="ARBA" id="ARBA00022448"/>
    </source>
</evidence>
<dbReference type="InterPro" id="IPR017896">
    <property type="entry name" value="4Fe4S_Fe-S-bd"/>
</dbReference>
<keyword evidence="5" id="KW-0249">Electron transport</keyword>
<feature type="transmembrane region" description="Helical" evidence="6">
    <location>
        <begin position="303"/>
        <end position="320"/>
    </location>
</feature>
<dbReference type="AlphaFoldDB" id="A0A0W1JDU7"/>
<sequence length="404" mass="44545">MKIEMKKALIMTLSLILAVFIGLSWVKPGEAVLLQAEEVLPEAQSFLKIASAPLTLKGISQGPHGEEEVKGYVVIAKGSSYGGPMVIATGIDPHGVIVGTAIIEHKDTPSYIRVIKKYDFLKQFEDRKITDPLSIKQDINAISGATYSSRGIAEAISIGSHEVARNQLGLDVEDEEAAWVFGVREGSVMALVILMLVGIALKSDRIRWLTIAGSLVLIGFQYNTPISLSNLASLLMGYLPSIQQNLVWYIFLMVIPILTFLIGKNLYCFWLCPFGALQELLAKVFVGKEVICCSRGVEEKAALVRYALVYIALLGAVIYQSPGVAGYEPFATLFGMQGNITEWLVLVVVLFSSLLMRRFWCRFFCPGMIVNRIILRLRHHLIDFKRKLGAKSNQGCSAQNSVDQ</sequence>
<feature type="transmembrane region" description="Helical" evidence="6">
    <location>
        <begin position="340"/>
        <end position="360"/>
    </location>
</feature>
<dbReference type="GO" id="GO:0005886">
    <property type="term" value="C:plasma membrane"/>
    <property type="evidence" value="ECO:0007669"/>
    <property type="project" value="InterPro"/>
</dbReference>
<proteinExistence type="predicted"/>
<dbReference type="InterPro" id="IPR007329">
    <property type="entry name" value="FMN-bd"/>
</dbReference>
<evidence type="ECO:0000256" key="4">
    <source>
        <dbReference type="ARBA" id="ARBA00022643"/>
    </source>
</evidence>
<dbReference type="Proteomes" id="UP000054623">
    <property type="component" value="Unassembled WGS sequence"/>
</dbReference>
<feature type="transmembrane region" description="Helical" evidence="6">
    <location>
        <begin position="208"/>
        <end position="226"/>
    </location>
</feature>
<keyword evidence="6" id="KW-1133">Transmembrane helix</keyword>
<evidence type="ECO:0000256" key="5">
    <source>
        <dbReference type="ARBA" id="ARBA00022982"/>
    </source>
</evidence>
<evidence type="ECO:0000313" key="8">
    <source>
        <dbReference type="EMBL" id="KTE89632.1"/>
    </source>
</evidence>
<dbReference type="SMART" id="SM00900">
    <property type="entry name" value="FMN_bind"/>
    <property type="match status" value="1"/>
</dbReference>
<evidence type="ECO:0000313" key="9">
    <source>
        <dbReference type="Proteomes" id="UP000054623"/>
    </source>
</evidence>
<keyword evidence="6" id="KW-0472">Membrane</keyword>
<feature type="transmembrane region" description="Helical" evidence="6">
    <location>
        <begin position="177"/>
        <end position="201"/>
    </location>
</feature>
<evidence type="ECO:0000256" key="2">
    <source>
        <dbReference type="ARBA" id="ARBA00022553"/>
    </source>
</evidence>
<dbReference type="GO" id="GO:0022900">
    <property type="term" value="P:electron transport chain"/>
    <property type="evidence" value="ECO:0007669"/>
    <property type="project" value="InterPro"/>
</dbReference>